<dbReference type="AlphaFoldDB" id="A0A2M7SAD1"/>
<keyword evidence="2 4" id="KW-0413">Isomerase</keyword>
<dbReference type="EMBL" id="PFMR01000182">
    <property type="protein sequence ID" value="PIZ16496.1"/>
    <property type="molecule type" value="Genomic_DNA"/>
</dbReference>
<dbReference type="Proteomes" id="UP000229307">
    <property type="component" value="Unassembled WGS sequence"/>
</dbReference>
<dbReference type="InterPro" id="IPR035484">
    <property type="entry name" value="SIS_PGI/PMI_1"/>
</dbReference>
<evidence type="ECO:0000259" key="3">
    <source>
        <dbReference type="PROSITE" id="PS51464"/>
    </source>
</evidence>
<dbReference type="Pfam" id="PF01380">
    <property type="entry name" value="SIS"/>
    <property type="match status" value="1"/>
</dbReference>
<evidence type="ECO:0000256" key="1">
    <source>
        <dbReference type="ARBA" id="ARBA00010523"/>
    </source>
</evidence>
<dbReference type="PROSITE" id="PS51464">
    <property type="entry name" value="SIS"/>
    <property type="match status" value="1"/>
</dbReference>
<dbReference type="Gene3D" id="3.40.50.10490">
    <property type="entry name" value="Glucose-6-phosphate isomerase like protein, domain 1"/>
    <property type="match status" value="2"/>
</dbReference>
<evidence type="ECO:0000256" key="2">
    <source>
        <dbReference type="ARBA" id="ARBA00023235"/>
    </source>
</evidence>
<dbReference type="CDD" id="cd05637">
    <property type="entry name" value="SIS_PGI_PMI_2"/>
    <property type="match status" value="1"/>
</dbReference>
<proteinExistence type="inferred from homology"/>
<feature type="domain" description="SIS" evidence="3">
    <location>
        <begin position="40"/>
        <end position="178"/>
    </location>
</feature>
<reference evidence="5" key="1">
    <citation type="submission" date="2017-09" db="EMBL/GenBank/DDBJ databases">
        <title>Depth-based differentiation of microbial function through sediment-hosted aquifers and enrichment of novel symbionts in the deep terrestrial subsurface.</title>
        <authorList>
            <person name="Probst A.J."/>
            <person name="Ladd B."/>
            <person name="Jarett J.K."/>
            <person name="Geller-Mcgrath D.E."/>
            <person name="Sieber C.M.K."/>
            <person name="Emerson J.B."/>
            <person name="Anantharaman K."/>
            <person name="Thomas B.C."/>
            <person name="Malmstrom R."/>
            <person name="Stieglmeier M."/>
            <person name="Klingl A."/>
            <person name="Woyke T."/>
            <person name="Ryan C.M."/>
            <person name="Banfield J.F."/>
        </authorList>
    </citation>
    <scope>NUCLEOTIDE SEQUENCE [LARGE SCALE GENOMIC DNA]</scope>
</reference>
<sequence>MDLDNLEEIRKADPSDMLGLVEGLPQQCGKAAEIAAAFKLDKSYLGKGKISNILVTGLGGSAIGGDLVRTCLLNELKIPVIVNRFYHLPKFVRKKTLVVAVSYSGNTEETLSAYAEAKERKAKIVGLTTGGKLTEYCKADGIPFLQIPGGGSPRASLGYQAIGLMGILVKLGLVKDKTAEISESVEVLGSVRDEMKRSVPADKNPAKKLAMKLQGKIPVIYASQDLTDVAALRWKDQFNENSKAFAFNNVFPELNHNEIVGWEFPAHMLKDMVVVMIRDKKENPQVKKRFEITGNLLKGAASEVLEYHTRGKSIMARLYSIILLGDLTSVYLAFLNGADPTPVKRIEELKKQLA</sequence>
<dbReference type="GO" id="GO:0005975">
    <property type="term" value="P:carbohydrate metabolic process"/>
    <property type="evidence" value="ECO:0007669"/>
    <property type="project" value="InterPro"/>
</dbReference>
<dbReference type="CDD" id="cd05017">
    <property type="entry name" value="SIS_PGI_PMI_1"/>
    <property type="match status" value="1"/>
</dbReference>
<protein>
    <submittedName>
        <fullName evidence="4">Bifunctional phosphoglucose/phosphomannose isomerase</fullName>
    </submittedName>
</protein>
<evidence type="ECO:0000313" key="5">
    <source>
        <dbReference type="Proteomes" id="UP000229307"/>
    </source>
</evidence>
<dbReference type="NCBIfam" id="NF006426">
    <property type="entry name" value="PRK08674.1-6"/>
    <property type="match status" value="1"/>
</dbReference>
<dbReference type="NCBIfam" id="TIGR02128">
    <property type="entry name" value="G6PI_arch"/>
    <property type="match status" value="1"/>
</dbReference>
<comment type="similarity">
    <text evidence="1">Belongs to the PGI/PMI family.</text>
</comment>
<dbReference type="SUPFAM" id="SSF53697">
    <property type="entry name" value="SIS domain"/>
    <property type="match status" value="1"/>
</dbReference>
<dbReference type="NCBIfam" id="NF006423">
    <property type="entry name" value="PRK08674.1-2"/>
    <property type="match status" value="1"/>
</dbReference>
<dbReference type="InterPro" id="IPR019490">
    <property type="entry name" value="Glu6P/Mann6P_isomerase_C"/>
</dbReference>
<dbReference type="InterPro" id="IPR001347">
    <property type="entry name" value="SIS_dom"/>
</dbReference>
<gene>
    <name evidence="4" type="ORF">COY52_06855</name>
</gene>
<name>A0A2M7SAD1_9BACT</name>
<dbReference type="GO" id="GO:1901135">
    <property type="term" value="P:carbohydrate derivative metabolic process"/>
    <property type="evidence" value="ECO:0007669"/>
    <property type="project" value="InterPro"/>
</dbReference>
<accession>A0A2M7SAD1</accession>
<dbReference type="GO" id="GO:0004476">
    <property type="term" value="F:mannose-6-phosphate isomerase activity"/>
    <property type="evidence" value="ECO:0007669"/>
    <property type="project" value="InterPro"/>
</dbReference>
<dbReference type="InterPro" id="IPR046348">
    <property type="entry name" value="SIS_dom_sf"/>
</dbReference>
<organism evidence="4 5">
    <name type="scientific">Candidatus Desantisbacteria bacterium CG_4_10_14_0_8_um_filter_48_22</name>
    <dbReference type="NCBI Taxonomy" id="1974543"/>
    <lineage>
        <taxon>Bacteria</taxon>
        <taxon>Candidatus Desantisiibacteriota</taxon>
    </lineage>
</organism>
<dbReference type="GO" id="GO:0097367">
    <property type="term" value="F:carbohydrate derivative binding"/>
    <property type="evidence" value="ECO:0007669"/>
    <property type="project" value="InterPro"/>
</dbReference>
<dbReference type="GO" id="GO:0004347">
    <property type="term" value="F:glucose-6-phosphate isomerase activity"/>
    <property type="evidence" value="ECO:0007669"/>
    <property type="project" value="InterPro"/>
</dbReference>
<comment type="caution">
    <text evidence="4">The sequence shown here is derived from an EMBL/GenBank/DDBJ whole genome shotgun (WGS) entry which is preliminary data.</text>
</comment>
<evidence type="ECO:0000313" key="4">
    <source>
        <dbReference type="EMBL" id="PIZ16496.1"/>
    </source>
</evidence>
<dbReference type="Pfam" id="PF10432">
    <property type="entry name" value="bact-PGI_C"/>
    <property type="match status" value="1"/>
</dbReference>